<dbReference type="Proteomes" id="UP000216020">
    <property type="component" value="Unassembled WGS sequence"/>
</dbReference>
<reference evidence="3" key="1">
    <citation type="submission" date="2017-05" db="EMBL/GenBank/DDBJ databases">
        <title>Complete and WGS of Bordetella genogroups.</title>
        <authorList>
            <person name="Spilker T."/>
            <person name="Lipuma J."/>
        </authorList>
    </citation>
    <scope>NUCLEOTIDE SEQUENCE [LARGE SCALE GENOMIC DNA]</scope>
    <source>
        <strain evidence="3">AU16122</strain>
    </source>
</reference>
<evidence type="ECO:0000313" key="3">
    <source>
        <dbReference type="Proteomes" id="UP000216020"/>
    </source>
</evidence>
<dbReference type="PANTHER" id="PTHR34448">
    <property type="entry name" value="AMINOPEPTIDASE"/>
    <property type="match status" value="1"/>
</dbReference>
<dbReference type="InterPro" id="IPR058739">
    <property type="entry name" value="NicX"/>
</dbReference>
<dbReference type="EMBL" id="NEVM01000005">
    <property type="protein sequence ID" value="OZI29882.1"/>
    <property type="molecule type" value="Genomic_DNA"/>
</dbReference>
<protein>
    <submittedName>
        <fullName evidence="2">Leucyl aminopeptidase</fullName>
    </submittedName>
</protein>
<dbReference type="Pfam" id="PF26233">
    <property type="entry name" value="NicX"/>
    <property type="match status" value="1"/>
</dbReference>
<dbReference type="GO" id="GO:0046872">
    <property type="term" value="F:metal ion binding"/>
    <property type="evidence" value="ECO:0007669"/>
    <property type="project" value="UniProtKB-KW"/>
</dbReference>
<dbReference type="SUPFAM" id="SSF144052">
    <property type="entry name" value="Thermophilic metalloprotease-like"/>
    <property type="match status" value="1"/>
</dbReference>
<organism evidence="2 3">
    <name type="scientific">Bordetella genomosp. 10</name>
    <dbReference type="NCBI Taxonomy" id="1416804"/>
    <lineage>
        <taxon>Bacteria</taxon>
        <taxon>Pseudomonadati</taxon>
        <taxon>Pseudomonadota</taxon>
        <taxon>Betaproteobacteria</taxon>
        <taxon>Burkholderiales</taxon>
        <taxon>Alcaligenaceae</taxon>
        <taxon>Bordetella</taxon>
    </lineage>
</organism>
<dbReference type="PANTHER" id="PTHR34448:SF1">
    <property type="entry name" value="BLL6088 PROTEIN"/>
    <property type="match status" value="1"/>
</dbReference>
<gene>
    <name evidence="2" type="ORF">CAL29_17425</name>
</gene>
<evidence type="ECO:0000313" key="2">
    <source>
        <dbReference type="EMBL" id="OZI29882.1"/>
    </source>
</evidence>
<dbReference type="OrthoDB" id="6918951at2"/>
<accession>A0A261RYY1</accession>
<comment type="caution">
    <text evidence="2">The sequence shown here is derived from an EMBL/GenBank/DDBJ whole genome shotgun (WGS) entry which is preliminary data.</text>
</comment>
<dbReference type="AlphaFoldDB" id="A0A261RYY1"/>
<sequence>MKVDAEILDLFTKELALCGVKPGETIVVLTADDEWQENAAAFMAAAQGLGAASFNLNVRRGQQNAVGVQGRHPLVGNELAMRTLKSADMVIDMVGLLFSREQAEIQAAGVRILRVMEPFHVLKQMFPTEDLKRRVEYAKGLLEKASELRFTSEAGTDVTYRLGQYPVISEYGYTHEPGRWDHFPSGFSFTQGNDGGVNGTVVLQPGDILCAFKKYVESPVTLKIKDGNVVDIAGSGVDAHLIDSYIKSFDDDRAYAISHIGWGLNEKARWYQFSVSRQLPAEHVMNALSFYGNVLFSLGPNLEVGGDNDTACHLDLPMRRCSLWLDGTQILEHGEVVHPEMRVHRHA</sequence>
<keyword evidence="2" id="KW-0378">Hydrolase</keyword>
<dbReference type="InterPro" id="IPR052170">
    <property type="entry name" value="M29_Exopeptidase"/>
</dbReference>
<dbReference type="RefSeq" id="WP_094854323.1">
    <property type="nucleotide sequence ID" value="NZ_NEVM01000005.1"/>
</dbReference>
<dbReference type="GO" id="GO:0004177">
    <property type="term" value="F:aminopeptidase activity"/>
    <property type="evidence" value="ECO:0007669"/>
    <property type="project" value="UniProtKB-KW"/>
</dbReference>
<name>A0A261RYY1_9BORD</name>
<keyword evidence="1" id="KW-0479">Metal-binding</keyword>
<proteinExistence type="predicted"/>
<keyword evidence="3" id="KW-1185">Reference proteome</keyword>
<keyword evidence="2" id="KW-0645">Protease</keyword>
<evidence type="ECO:0000256" key="1">
    <source>
        <dbReference type="ARBA" id="ARBA00022723"/>
    </source>
</evidence>
<keyword evidence="2" id="KW-0031">Aminopeptidase</keyword>